<sequence>MNTPSHFLMTAAIEKSLPKVPIVKSAFLIGSVTPDMPLWFLSLCGMIYYHWIKGWSLNKAFNYLFDELYFHNPFWIASHNVFHSPILLLLGLTLVWRYRNHLNSPYRWCFWFLIACIFHSFVDIFTHANDGPLLFFPLEWTIRFNSPVSYWDPRYYGREFSFFENILDVVLSIYLISPVIYRYFRRKINK</sequence>
<dbReference type="InterPro" id="IPR007404">
    <property type="entry name" value="YdjM-like"/>
</dbReference>
<gene>
    <name evidence="2" type="ORF">NJ959_10000</name>
</gene>
<comment type="caution">
    <text evidence="2">The sequence shown here is derived from an EMBL/GenBank/DDBJ whole genome shotgun (WGS) entry which is preliminary data.</text>
</comment>
<name>A0AAE3GS12_9CYAN</name>
<keyword evidence="1" id="KW-0472">Membrane</keyword>
<keyword evidence="2" id="KW-0378">Hydrolase</keyword>
<feature type="transmembrane region" description="Helical" evidence="1">
    <location>
        <begin position="72"/>
        <end position="96"/>
    </location>
</feature>
<feature type="transmembrane region" description="Helical" evidence="1">
    <location>
        <begin position="108"/>
        <end position="128"/>
    </location>
</feature>
<dbReference type="GO" id="GO:0016787">
    <property type="term" value="F:hydrolase activity"/>
    <property type="evidence" value="ECO:0007669"/>
    <property type="project" value="UniProtKB-KW"/>
</dbReference>
<accession>A0AAE3GS12</accession>
<keyword evidence="1" id="KW-1133">Transmembrane helix</keyword>
<evidence type="ECO:0000313" key="2">
    <source>
        <dbReference type="EMBL" id="MCP2728798.1"/>
    </source>
</evidence>
<dbReference type="Proteomes" id="UP001204953">
    <property type="component" value="Unassembled WGS sequence"/>
</dbReference>
<feature type="transmembrane region" description="Helical" evidence="1">
    <location>
        <begin position="26"/>
        <end position="52"/>
    </location>
</feature>
<feature type="transmembrane region" description="Helical" evidence="1">
    <location>
        <begin position="166"/>
        <end position="184"/>
    </location>
</feature>
<keyword evidence="1" id="KW-0812">Transmembrane</keyword>
<evidence type="ECO:0000313" key="3">
    <source>
        <dbReference type="Proteomes" id="UP001204953"/>
    </source>
</evidence>
<reference evidence="2" key="1">
    <citation type="submission" date="2022-06" db="EMBL/GenBank/DDBJ databases">
        <title>New cyanobacteria of genus Symplocastrum in benthos of Lake Baikal.</title>
        <authorList>
            <person name="Sorokovikova E."/>
            <person name="Tikhonova I."/>
            <person name="Krasnopeev A."/>
            <person name="Evseev P."/>
            <person name="Gladkikh A."/>
            <person name="Belykh O."/>
        </authorList>
    </citation>
    <scope>NUCLEOTIDE SEQUENCE</scope>
    <source>
        <strain evidence="2">BBK-W-15</strain>
    </source>
</reference>
<dbReference type="EMBL" id="JAMZMM010000075">
    <property type="protein sequence ID" value="MCP2728798.1"/>
    <property type="molecule type" value="Genomic_DNA"/>
</dbReference>
<proteinExistence type="predicted"/>
<protein>
    <submittedName>
        <fullName evidence="2">Metal-dependent hydrolase</fullName>
    </submittedName>
</protein>
<keyword evidence="3" id="KW-1185">Reference proteome</keyword>
<dbReference type="Pfam" id="PF04307">
    <property type="entry name" value="YdjM"/>
    <property type="match status" value="1"/>
</dbReference>
<dbReference type="RefSeq" id="WP_254011591.1">
    <property type="nucleotide sequence ID" value="NZ_JAMZMM010000075.1"/>
</dbReference>
<dbReference type="AlphaFoldDB" id="A0AAE3GS12"/>
<evidence type="ECO:0000256" key="1">
    <source>
        <dbReference type="SAM" id="Phobius"/>
    </source>
</evidence>
<organism evidence="2 3">
    <name type="scientific">Limnofasciculus baicalensis BBK-W-15</name>
    <dbReference type="NCBI Taxonomy" id="2699891"/>
    <lineage>
        <taxon>Bacteria</taxon>
        <taxon>Bacillati</taxon>
        <taxon>Cyanobacteriota</taxon>
        <taxon>Cyanophyceae</taxon>
        <taxon>Coleofasciculales</taxon>
        <taxon>Coleofasciculaceae</taxon>
        <taxon>Limnofasciculus</taxon>
        <taxon>Limnofasciculus baicalensis</taxon>
    </lineage>
</organism>